<sequence length="73" mass="8109">MGLYQKIRWEITNARSVIIRVHSSPRSPNFLLDFGETKAAAALDFTNDRLKAAAGAAVVYLCASPCMPVVWLW</sequence>
<accession>A0ABD1ZFX2</accession>
<evidence type="ECO:0000313" key="1">
    <source>
        <dbReference type="EMBL" id="KAL2649880.1"/>
    </source>
</evidence>
<dbReference type="EMBL" id="JBHFFA010000001">
    <property type="protein sequence ID" value="KAL2649880.1"/>
    <property type="molecule type" value="Genomic_DNA"/>
</dbReference>
<name>A0ABD1ZFX2_9MARC</name>
<keyword evidence="2" id="KW-1185">Reference proteome</keyword>
<proteinExistence type="predicted"/>
<organism evidence="1 2">
    <name type="scientific">Riccia fluitans</name>
    <dbReference type="NCBI Taxonomy" id="41844"/>
    <lineage>
        <taxon>Eukaryota</taxon>
        <taxon>Viridiplantae</taxon>
        <taxon>Streptophyta</taxon>
        <taxon>Embryophyta</taxon>
        <taxon>Marchantiophyta</taxon>
        <taxon>Marchantiopsida</taxon>
        <taxon>Marchantiidae</taxon>
        <taxon>Marchantiales</taxon>
        <taxon>Ricciaceae</taxon>
        <taxon>Riccia</taxon>
    </lineage>
</organism>
<dbReference type="Proteomes" id="UP001605036">
    <property type="component" value="Unassembled WGS sequence"/>
</dbReference>
<evidence type="ECO:0000313" key="2">
    <source>
        <dbReference type="Proteomes" id="UP001605036"/>
    </source>
</evidence>
<comment type="caution">
    <text evidence="1">The sequence shown here is derived from an EMBL/GenBank/DDBJ whole genome shotgun (WGS) entry which is preliminary data.</text>
</comment>
<protein>
    <submittedName>
        <fullName evidence="1">Uncharacterized protein</fullName>
    </submittedName>
</protein>
<gene>
    <name evidence="1" type="ORF">R1flu_018008</name>
</gene>
<dbReference type="AlphaFoldDB" id="A0ABD1ZFX2"/>
<reference evidence="1 2" key="1">
    <citation type="submission" date="2024-09" db="EMBL/GenBank/DDBJ databases">
        <title>Chromosome-scale assembly of Riccia fluitans.</title>
        <authorList>
            <person name="Paukszto L."/>
            <person name="Sawicki J."/>
            <person name="Karawczyk K."/>
            <person name="Piernik-Szablinska J."/>
            <person name="Szczecinska M."/>
            <person name="Mazdziarz M."/>
        </authorList>
    </citation>
    <scope>NUCLEOTIDE SEQUENCE [LARGE SCALE GENOMIC DNA]</scope>
    <source>
        <strain evidence="1">Rf_01</strain>
        <tissue evidence="1">Aerial parts of the thallus</tissue>
    </source>
</reference>